<gene>
    <name evidence="1" type="ORF">WCD74_10135</name>
</gene>
<dbReference type="Proteomes" id="UP001385809">
    <property type="component" value="Unassembled WGS sequence"/>
</dbReference>
<dbReference type="EMBL" id="JBBEGN010000003">
    <property type="protein sequence ID" value="MEJ2868124.1"/>
    <property type="molecule type" value="Genomic_DNA"/>
</dbReference>
<organism evidence="1 2">
    <name type="scientific">Actinomycetospora aurantiaca</name>
    <dbReference type="NCBI Taxonomy" id="3129233"/>
    <lineage>
        <taxon>Bacteria</taxon>
        <taxon>Bacillati</taxon>
        <taxon>Actinomycetota</taxon>
        <taxon>Actinomycetes</taxon>
        <taxon>Pseudonocardiales</taxon>
        <taxon>Pseudonocardiaceae</taxon>
        <taxon>Actinomycetospora</taxon>
    </lineage>
</organism>
<dbReference type="InterPro" id="IPR016499">
    <property type="entry name" value="NucleicA-bd_Rv2694c_prd"/>
</dbReference>
<dbReference type="Gene3D" id="2.40.50.140">
    <property type="entry name" value="Nucleic acid-binding proteins"/>
    <property type="match status" value="1"/>
</dbReference>
<evidence type="ECO:0000313" key="2">
    <source>
        <dbReference type="Proteomes" id="UP001385809"/>
    </source>
</evidence>
<comment type="caution">
    <text evidence="1">The sequence shown here is derived from an EMBL/GenBank/DDBJ whole genome shotgun (WGS) entry which is preliminary data.</text>
</comment>
<name>A0ABU8MM92_9PSEU</name>
<proteinExistence type="predicted"/>
<protein>
    <submittedName>
        <fullName evidence="1">OB-fold nucleic acid binding domain-containing protein</fullName>
    </submittedName>
</protein>
<reference evidence="1 2" key="1">
    <citation type="submission" date="2024-03" db="EMBL/GenBank/DDBJ databases">
        <title>Actinomycetospora sp. OC33-EN08, a novel actinomycete isolated from wild orchid (Aerides multiflora).</title>
        <authorList>
            <person name="Suriyachadkun C."/>
        </authorList>
    </citation>
    <scope>NUCLEOTIDE SEQUENCE [LARGE SCALE GENOMIC DNA]</scope>
    <source>
        <strain evidence="1 2">OC33-EN08</strain>
    </source>
</reference>
<dbReference type="CDD" id="cd04488">
    <property type="entry name" value="RecG_wedge_OBF"/>
    <property type="match status" value="1"/>
</dbReference>
<dbReference type="InterPro" id="IPR012340">
    <property type="entry name" value="NA-bd_OB-fold"/>
</dbReference>
<keyword evidence="2" id="KW-1185">Reference proteome</keyword>
<accession>A0ABU8MM92</accession>
<evidence type="ECO:0000313" key="1">
    <source>
        <dbReference type="EMBL" id="MEJ2868124.1"/>
    </source>
</evidence>
<sequence length="125" mass="13676">MGKSPGFMSRMVKKLTSDVSDLDAEDLTAEAERSGCDRASDCAGTGEAITVKGRLRSVEICPRDSVATLEAELFDGTDGVTLVWMGRRRIPGIEPGRTLRASGRVAVRDGRKVIYNPYYELQRAH</sequence>
<dbReference type="RefSeq" id="WP_337694720.1">
    <property type="nucleotide sequence ID" value="NZ_JBBEGN010000003.1"/>
</dbReference>
<dbReference type="PIRSF" id="PIRSF006910">
    <property type="entry name" value="NA_bind_Rv2694c_prd"/>
    <property type="match status" value="1"/>
</dbReference>